<evidence type="ECO:0000256" key="8">
    <source>
        <dbReference type="PROSITE-ProRule" id="PRU01360"/>
    </source>
</evidence>
<feature type="domain" description="TonB-dependent receptor plug" evidence="12">
    <location>
        <begin position="121"/>
        <end position="226"/>
    </location>
</feature>
<dbReference type="SUPFAM" id="SSF56935">
    <property type="entry name" value="Porins"/>
    <property type="match status" value="1"/>
</dbReference>
<dbReference type="InterPro" id="IPR036942">
    <property type="entry name" value="Beta-barrel_TonB_sf"/>
</dbReference>
<dbReference type="InterPro" id="IPR023996">
    <property type="entry name" value="TonB-dep_OMP_SusC/RagA"/>
</dbReference>
<protein>
    <submittedName>
        <fullName evidence="13">TonB-linked outer membrane protein, SusC/RagA family</fullName>
    </submittedName>
</protein>
<proteinExistence type="inferred from homology"/>
<dbReference type="InterPro" id="IPR037066">
    <property type="entry name" value="Plug_dom_sf"/>
</dbReference>
<dbReference type="Pfam" id="PF00593">
    <property type="entry name" value="TonB_dep_Rec_b-barrel"/>
    <property type="match status" value="1"/>
</dbReference>
<evidence type="ECO:0000313" key="13">
    <source>
        <dbReference type="EMBL" id="SKB89262.1"/>
    </source>
</evidence>
<keyword evidence="2 8" id="KW-0813">Transport</keyword>
<name>A0A1T5EZ89_9SPHI</name>
<dbReference type="SUPFAM" id="SSF49464">
    <property type="entry name" value="Carboxypeptidase regulatory domain-like"/>
    <property type="match status" value="1"/>
</dbReference>
<feature type="domain" description="TonB-dependent receptor-like beta-barrel" evidence="11">
    <location>
        <begin position="487"/>
        <end position="854"/>
    </location>
</feature>
<feature type="chain" id="PRO_5012979008" evidence="10">
    <location>
        <begin position="29"/>
        <end position="1128"/>
    </location>
</feature>
<organism evidence="13 14">
    <name type="scientific">Sphingobacterium nematocida</name>
    <dbReference type="NCBI Taxonomy" id="1513896"/>
    <lineage>
        <taxon>Bacteria</taxon>
        <taxon>Pseudomonadati</taxon>
        <taxon>Bacteroidota</taxon>
        <taxon>Sphingobacteriia</taxon>
        <taxon>Sphingobacteriales</taxon>
        <taxon>Sphingobacteriaceae</taxon>
        <taxon>Sphingobacterium</taxon>
    </lineage>
</organism>
<evidence type="ECO:0000259" key="12">
    <source>
        <dbReference type="Pfam" id="PF07715"/>
    </source>
</evidence>
<evidence type="ECO:0000313" key="14">
    <source>
        <dbReference type="Proteomes" id="UP000190150"/>
    </source>
</evidence>
<dbReference type="Gene3D" id="2.170.130.10">
    <property type="entry name" value="TonB-dependent receptor, plug domain"/>
    <property type="match status" value="1"/>
</dbReference>
<dbReference type="InterPro" id="IPR012910">
    <property type="entry name" value="Plug_dom"/>
</dbReference>
<comment type="similarity">
    <text evidence="8 9">Belongs to the TonB-dependent receptor family.</text>
</comment>
<dbReference type="Pfam" id="PF07715">
    <property type="entry name" value="Plug"/>
    <property type="match status" value="1"/>
</dbReference>
<accession>A0A1T5EZ89</accession>
<dbReference type="InterPro" id="IPR000531">
    <property type="entry name" value="Beta-barrel_TonB"/>
</dbReference>
<keyword evidence="4 8" id="KW-0812">Transmembrane</keyword>
<dbReference type="OrthoDB" id="9768177at2"/>
<sequence length="1128" mass="124853">MINFLILKNQKKLIFLLFLCVLQTGAFAQSTLKGRVSADGGTVLSNVSVSNNTLNVITSTDAMGNFTIKANTGDKLTFSFVGYLTKEIVLQNLNTVAILLQEDDHNLEEVVVMGYGTVKRNKMTASVSTLDKKVLESGMRANPAQALAGTVPGLRVSTGSGRPGALASITLRGGTNFDGSGSPLILVDGQIRGSLSDINPEEIERIDVQKDAAATAIYGARASNGVVIVTTKRGKSGSSSLDLKVNRGINYLNTPYNFLSSEEYVKWTRMGAVEAIKAGTLANTALGNPGPRGTGNAYFGSDGKTPLDGNYVNQGRWSLMRLTDENRFLLDQGWKQMKDVVPTNTAGNYDANGQFYDLIYEDFNYGDLAFRSPAPSQDYNLSFSGGNDKASYYSNLGIYDEKGLSLNTFYRRYNFAVNADYKIKDWLKAESGVNYTRANWRDQTLTNGEENYWGRMLSAPPTLRSKSPITGDWILGRDASDGNPLVNIDKYIRRNQSDKLTFNQSLVVNFTPELNLRVKGILFYEEQYFESFDKDFRNNFLSYTNPDAGWNRQRNSSASFWRDIQQTYNAVLNYDKSVGNHNVNALIGAEFFDSYYRGLGASGALAPTDDFMSLGLTTNTATNPTRGASSSHANDRIISQFARVNYDYADKYLFSATFRNDGISRLNADNRWGFFPAASVGWVATKEQFLQDAAPWLNFLKVRASWGKNGNIGIGTSDPIGKYQVQGSYNVQTAYDQVKGFLFGNPTLSTLQWEKSSTTEVGADMGFLNSRLNLSAAYYNRITSDKLAYIALPSSAGIDQIRTNNGTMRNRGIELDLGYKIIANQNWTWQVNANTAYVRNKIIKLPNNGNDLNRQGGTQVYDPTSKSLIWVEGLQEGKEWGDVYGFRMKGIIRTAEDLANYNVRDEAAGDTYGIGGAAGKRVASQKVITEQGLSGYLPTQLGDAIWDDINGDGVINQDDRVRLGNTMPKWTGGFNTTVSYRGLSLFTRIDFALGHIQMDRMNVWSLGSMQGEFNAGDIVKDTWTAENPNAKYPRYMWADQLNMKNFDRPSDLFWVNSSYLAFREVSLSYSVPKEWISKARISGLTLTATGQNLGYISNKLNALPERTGFQNSAYTIPTMLIFGGKITF</sequence>
<keyword evidence="3 8" id="KW-1134">Transmembrane beta strand</keyword>
<dbReference type="InterPro" id="IPR039426">
    <property type="entry name" value="TonB-dep_rcpt-like"/>
</dbReference>
<dbReference type="NCBIfam" id="TIGR04056">
    <property type="entry name" value="OMP_RagA_SusC"/>
    <property type="match status" value="1"/>
</dbReference>
<dbReference type="STRING" id="1513896.SAMN05660841_02913"/>
<dbReference type="NCBIfam" id="TIGR04057">
    <property type="entry name" value="SusC_RagA_signa"/>
    <property type="match status" value="1"/>
</dbReference>
<keyword evidence="14" id="KW-1185">Reference proteome</keyword>
<dbReference type="GO" id="GO:0009279">
    <property type="term" value="C:cell outer membrane"/>
    <property type="evidence" value="ECO:0007669"/>
    <property type="project" value="UniProtKB-SubCell"/>
</dbReference>
<dbReference type="Pfam" id="PF13715">
    <property type="entry name" value="CarbopepD_reg_2"/>
    <property type="match status" value="1"/>
</dbReference>
<evidence type="ECO:0000256" key="5">
    <source>
        <dbReference type="ARBA" id="ARBA00023077"/>
    </source>
</evidence>
<gene>
    <name evidence="13" type="ORF">SAMN05660841_02913</name>
</gene>
<dbReference type="Gene3D" id="2.40.170.20">
    <property type="entry name" value="TonB-dependent receptor, beta-barrel domain"/>
    <property type="match status" value="1"/>
</dbReference>
<evidence type="ECO:0000256" key="9">
    <source>
        <dbReference type="RuleBase" id="RU003357"/>
    </source>
</evidence>
<reference evidence="14" key="1">
    <citation type="submission" date="2017-02" db="EMBL/GenBank/DDBJ databases">
        <authorList>
            <person name="Varghese N."/>
            <person name="Submissions S."/>
        </authorList>
    </citation>
    <scope>NUCLEOTIDE SEQUENCE [LARGE SCALE GENOMIC DNA]</scope>
    <source>
        <strain evidence="14">DSM 24091</strain>
    </source>
</reference>
<keyword evidence="6 8" id="KW-0472">Membrane</keyword>
<evidence type="ECO:0000256" key="10">
    <source>
        <dbReference type="SAM" id="SignalP"/>
    </source>
</evidence>
<keyword evidence="5 9" id="KW-0798">TonB box</keyword>
<dbReference type="EMBL" id="FUZF01000013">
    <property type="protein sequence ID" value="SKB89262.1"/>
    <property type="molecule type" value="Genomic_DNA"/>
</dbReference>
<evidence type="ECO:0000256" key="6">
    <source>
        <dbReference type="ARBA" id="ARBA00023136"/>
    </source>
</evidence>
<dbReference type="AlphaFoldDB" id="A0A1T5EZ89"/>
<dbReference type="InterPro" id="IPR023997">
    <property type="entry name" value="TonB-dep_OMP_SusC/RagA_CS"/>
</dbReference>
<evidence type="ECO:0000256" key="4">
    <source>
        <dbReference type="ARBA" id="ARBA00022692"/>
    </source>
</evidence>
<evidence type="ECO:0000256" key="7">
    <source>
        <dbReference type="ARBA" id="ARBA00023237"/>
    </source>
</evidence>
<feature type="signal peptide" evidence="10">
    <location>
        <begin position="1"/>
        <end position="28"/>
    </location>
</feature>
<evidence type="ECO:0000256" key="1">
    <source>
        <dbReference type="ARBA" id="ARBA00004571"/>
    </source>
</evidence>
<evidence type="ECO:0000256" key="2">
    <source>
        <dbReference type="ARBA" id="ARBA00022448"/>
    </source>
</evidence>
<dbReference type="PROSITE" id="PS52016">
    <property type="entry name" value="TONB_DEPENDENT_REC_3"/>
    <property type="match status" value="1"/>
</dbReference>
<comment type="subcellular location">
    <subcellularLocation>
        <location evidence="1 8">Cell outer membrane</location>
        <topology evidence="1 8">Multi-pass membrane protein</topology>
    </subcellularLocation>
</comment>
<keyword evidence="10" id="KW-0732">Signal</keyword>
<evidence type="ECO:0000256" key="3">
    <source>
        <dbReference type="ARBA" id="ARBA00022452"/>
    </source>
</evidence>
<dbReference type="Proteomes" id="UP000190150">
    <property type="component" value="Unassembled WGS sequence"/>
</dbReference>
<evidence type="ECO:0000259" key="11">
    <source>
        <dbReference type="Pfam" id="PF00593"/>
    </source>
</evidence>
<dbReference type="RefSeq" id="WP_079644028.1">
    <property type="nucleotide sequence ID" value="NZ_FUZF01000013.1"/>
</dbReference>
<keyword evidence="7 8" id="KW-0998">Cell outer membrane</keyword>
<dbReference type="InterPro" id="IPR008969">
    <property type="entry name" value="CarboxyPept-like_regulatory"/>
</dbReference>